<keyword evidence="3" id="KW-1185">Reference proteome</keyword>
<dbReference type="KEGG" id="pfy:PFICI_13322"/>
<dbReference type="HOGENOM" id="CLU_2813217_0_0_1"/>
<evidence type="ECO:0000313" key="2">
    <source>
        <dbReference type="EMBL" id="ETS74838.1"/>
    </source>
</evidence>
<sequence length="67" mass="6660">MIGTQAQQPTPGAKAGPDVQASVEGQSSNSTEPPLMAGANGSSSLGKKRKKEGLKPIITTEGPSPTG</sequence>
<name>W3WLU7_PESFW</name>
<gene>
    <name evidence="2" type="ORF">PFICI_13322</name>
</gene>
<accession>W3WLU7</accession>
<evidence type="ECO:0000313" key="3">
    <source>
        <dbReference type="Proteomes" id="UP000030651"/>
    </source>
</evidence>
<proteinExistence type="predicted"/>
<dbReference type="RefSeq" id="XP_007840094.1">
    <property type="nucleotide sequence ID" value="XM_007841903.1"/>
</dbReference>
<dbReference type="AlphaFoldDB" id="W3WLU7"/>
<reference evidence="3" key="1">
    <citation type="journal article" date="2015" name="BMC Genomics">
        <title>Genomic and transcriptomic analysis of the endophytic fungus Pestalotiopsis fici reveals its lifestyle and high potential for synthesis of natural products.</title>
        <authorList>
            <person name="Wang X."/>
            <person name="Zhang X."/>
            <person name="Liu L."/>
            <person name="Xiang M."/>
            <person name="Wang W."/>
            <person name="Sun X."/>
            <person name="Che Y."/>
            <person name="Guo L."/>
            <person name="Liu G."/>
            <person name="Guo L."/>
            <person name="Wang C."/>
            <person name="Yin W.B."/>
            <person name="Stadler M."/>
            <person name="Zhang X."/>
            <person name="Liu X."/>
        </authorList>
    </citation>
    <scope>NUCLEOTIDE SEQUENCE [LARGE SCALE GENOMIC DNA]</scope>
    <source>
        <strain evidence="3">W106-1 / CGMCC3.15140</strain>
    </source>
</reference>
<feature type="region of interest" description="Disordered" evidence="1">
    <location>
        <begin position="1"/>
        <end position="67"/>
    </location>
</feature>
<dbReference type="OrthoDB" id="4778315at2759"/>
<feature type="compositionally biased region" description="Polar residues" evidence="1">
    <location>
        <begin position="1"/>
        <end position="10"/>
    </location>
</feature>
<dbReference type="GeneID" id="19278335"/>
<feature type="compositionally biased region" description="Polar residues" evidence="1">
    <location>
        <begin position="23"/>
        <end position="32"/>
    </location>
</feature>
<evidence type="ECO:0000256" key="1">
    <source>
        <dbReference type="SAM" id="MobiDB-lite"/>
    </source>
</evidence>
<dbReference type="EMBL" id="KI912119">
    <property type="protein sequence ID" value="ETS74838.1"/>
    <property type="molecule type" value="Genomic_DNA"/>
</dbReference>
<organism evidence="2 3">
    <name type="scientific">Pestalotiopsis fici (strain W106-1 / CGMCC3.15140)</name>
    <dbReference type="NCBI Taxonomy" id="1229662"/>
    <lineage>
        <taxon>Eukaryota</taxon>
        <taxon>Fungi</taxon>
        <taxon>Dikarya</taxon>
        <taxon>Ascomycota</taxon>
        <taxon>Pezizomycotina</taxon>
        <taxon>Sordariomycetes</taxon>
        <taxon>Xylariomycetidae</taxon>
        <taxon>Amphisphaeriales</taxon>
        <taxon>Sporocadaceae</taxon>
        <taxon>Pestalotiopsis</taxon>
    </lineage>
</organism>
<protein>
    <submittedName>
        <fullName evidence="2">Uncharacterized protein</fullName>
    </submittedName>
</protein>
<dbReference type="InParanoid" id="W3WLU7"/>
<dbReference type="Proteomes" id="UP000030651">
    <property type="component" value="Unassembled WGS sequence"/>
</dbReference>